<dbReference type="Gene3D" id="2.30.29.30">
    <property type="entry name" value="Pleckstrin-homology domain (PH domain)/Phosphotyrosine-binding domain (PTB)"/>
    <property type="match status" value="1"/>
</dbReference>
<evidence type="ECO:0000313" key="4">
    <source>
        <dbReference type="Proteomes" id="UP000008743"/>
    </source>
</evidence>
<evidence type="ECO:0000256" key="1">
    <source>
        <dbReference type="SAM" id="MobiDB-lite"/>
    </source>
</evidence>
<gene>
    <name evidence="3" type="ORF">CAOG_004224</name>
</gene>
<feature type="compositionally biased region" description="Pro residues" evidence="1">
    <location>
        <begin position="1"/>
        <end position="12"/>
    </location>
</feature>
<evidence type="ECO:0000313" key="3">
    <source>
        <dbReference type="EMBL" id="KJE93431.1"/>
    </source>
</evidence>
<feature type="compositionally biased region" description="Polar residues" evidence="1">
    <location>
        <begin position="16"/>
        <end position="27"/>
    </location>
</feature>
<dbReference type="InterPro" id="IPR011993">
    <property type="entry name" value="PH-like_dom_sf"/>
</dbReference>
<organism evidence="3 4">
    <name type="scientific">Capsaspora owczarzaki (strain ATCC 30864)</name>
    <dbReference type="NCBI Taxonomy" id="595528"/>
    <lineage>
        <taxon>Eukaryota</taxon>
        <taxon>Filasterea</taxon>
        <taxon>Capsaspora</taxon>
    </lineage>
</organism>
<reference evidence="4" key="1">
    <citation type="submission" date="2011-02" db="EMBL/GenBank/DDBJ databases">
        <title>The Genome Sequence of Capsaspora owczarzaki ATCC 30864.</title>
        <authorList>
            <person name="Russ C."/>
            <person name="Cuomo C."/>
            <person name="Burger G."/>
            <person name="Gray M.W."/>
            <person name="Holland P.W.H."/>
            <person name="King N."/>
            <person name="Lang F.B.F."/>
            <person name="Roger A.J."/>
            <person name="Ruiz-Trillo I."/>
            <person name="Young S.K."/>
            <person name="Zeng Q."/>
            <person name="Gargeya S."/>
            <person name="Alvarado L."/>
            <person name="Berlin A."/>
            <person name="Chapman S.B."/>
            <person name="Chen Z."/>
            <person name="Freedman E."/>
            <person name="Gellesch M."/>
            <person name="Goldberg J."/>
            <person name="Griggs A."/>
            <person name="Gujja S."/>
            <person name="Heilman E."/>
            <person name="Heiman D."/>
            <person name="Howarth C."/>
            <person name="Mehta T."/>
            <person name="Neiman D."/>
            <person name="Pearson M."/>
            <person name="Roberts A."/>
            <person name="Saif S."/>
            <person name="Shea T."/>
            <person name="Shenoy N."/>
            <person name="Sisk P."/>
            <person name="Stolte C."/>
            <person name="Sykes S."/>
            <person name="White J."/>
            <person name="Yandava C."/>
            <person name="Haas B."/>
            <person name="Nusbaum C."/>
            <person name="Birren B."/>
        </authorList>
    </citation>
    <scope>NUCLEOTIDE SEQUENCE</scope>
    <source>
        <strain evidence="4">ATCC 30864</strain>
    </source>
</reference>
<dbReference type="AlphaFoldDB" id="A0A0D2UE81"/>
<dbReference type="Proteomes" id="UP000008743">
    <property type="component" value="Unassembled WGS sequence"/>
</dbReference>
<feature type="domain" description="PH" evidence="2">
    <location>
        <begin position="229"/>
        <end position="328"/>
    </location>
</feature>
<dbReference type="Pfam" id="PF00169">
    <property type="entry name" value="PH"/>
    <property type="match status" value="1"/>
</dbReference>
<feature type="region of interest" description="Disordered" evidence="1">
    <location>
        <begin position="94"/>
        <end position="138"/>
    </location>
</feature>
<dbReference type="eggNOG" id="KOG1737">
    <property type="taxonomic scope" value="Eukaryota"/>
</dbReference>
<dbReference type="SMART" id="SM00233">
    <property type="entry name" value="PH"/>
    <property type="match status" value="1"/>
</dbReference>
<dbReference type="PROSITE" id="PS50003">
    <property type="entry name" value="PH_DOMAIN"/>
    <property type="match status" value="1"/>
</dbReference>
<feature type="compositionally biased region" description="Polar residues" evidence="1">
    <location>
        <begin position="117"/>
        <end position="138"/>
    </location>
</feature>
<protein>
    <recommendedName>
        <fullName evidence="2">PH domain-containing protein</fullName>
    </recommendedName>
</protein>
<dbReference type="SUPFAM" id="SSF50729">
    <property type="entry name" value="PH domain-like"/>
    <property type="match status" value="1"/>
</dbReference>
<dbReference type="InParanoid" id="A0A0D2UE81"/>
<keyword evidence="4" id="KW-1185">Reference proteome</keyword>
<feature type="region of interest" description="Disordered" evidence="1">
    <location>
        <begin position="1"/>
        <end position="66"/>
    </location>
</feature>
<dbReference type="OrthoDB" id="1854502at2759"/>
<proteinExistence type="predicted"/>
<dbReference type="EMBL" id="KE346365">
    <property type="protein sequence ID" value="KJE93431.1"/>
    <property type="molecule type" value="Genomic_DNA"/>
</dbReference>
<feature type="compositionally biased region" description="Low complexity" evidence="1">
    <location>
        <begin position="28"/>
        <end position="66"/>
    </location>
</feature>
<sequence>MAQPPPVQPQPASPSTHPNELSTTTQGSLSALHQSQSQSQAHSESPAPSSSASSSTHHRSLSTGSSSISFLSSSIANLITSSATAITKTIAKHRRSPSAADSSTSASPSPSFTASDNHASSNIGATSRSAGSPNISSDSNTVLHDAKASAGAAAAAAIPFDSNTAASAGLPSATRPLSSQYEDGGAPPAAMARVSPPLNAAAALPAPAAPAPAAAPLLLVKPSSSGPARTLFQGTLHKWTNYITNWQSRFVVITGEPEWTLSYYMNENQQADGAAVRSFLPLGDVVITVAADSDTDFSVYNKSEAYYLRAPSKEERKQWVVALGSAKSQQAMALARLAESTEIDERNRRTEQLNRLIAASRHHEEAIRKQLVNVQTAVSTLVLEAKEAENGTGAGSGAVVVVPAVADKRKSTRELLVERAMVLRATLRTTMDNLAESIDLVNEQEEIWERSVEYERRQQLKAEQSLRAIRSQQEALEKLLERAQAEGS</sequence>
<name>A0A0D2UE81_CAPO3</name>
<dbReference type="InterPro" id="IPR001849">
    <property type="entry name" value="PH_domain"/>
</dbReference>
<evidence type="ECO:0000259" key="2">
    <source>
        <dbReference type="PROSITE" id="PS50003"/>
    </source>
</evidence>
<dbReference type="PhylomeDB" id="A0A0D2UE81"/>
<feature type="region of interest" description="Disordered" evidence="1">
    <location>
        <begin position="168"/>
        <end position="192"/>
    </location>
</feature>
<dbReference type="STRING" id="595528.A0A0D2UE81"/>
<accession>A0A0D2UE81</accession>
<feature type="compositionally biased region" description="Low complexity" evidence="1">
    <location>
        <begin position="97"/>
        <end position="116"/>
    </location>
</feature>